<reference evidence="1 2" key="1">
    <citation type="submission" date="2020-08" db="EMBL/GenBank/DDBJ databases">
        <authorList>
            <person name="Ren C."/>
            <person name="Gu Y."/>
            <person name="Xu Y."/>
        </authorList>
    </citation>
    <scope>NUCLEOTIDE SEQUENCE [LARGE SCALE GENOMIC DNA]</scope>
    <source>
        <strain evidence="1 2">LBM18003</strain>
    </source>
</reference>
<dbReference type="AlphaFoldDB" id="A0A7G9WJM3"/>
<dbReference type="RefSeq" id="WP_212507954.1">
    <property type="nucleotide sequence ID" value="NZ_CP060696.1"/>
</dbReference>
<dbReference type="EMBL" id="CP060696">
    <property type="protein sequence ID" value="QNO18885.1"/>
    <property type="molecule type" value="Genomic_DNA"/>
</dbReference>
<evidence type="ECO:0000313" key="1">
    <source>
        <dbReference type="EMBL" id="QNO18885.1"/>
    </source>
</evidence>
<proteinExistence type="predicted"/>
<name>A0A7G9WJM3_9FIRM</name>
<dbReference type="KEGG" id="caml:H6X83_04450"/>
<protein>
    <submittedName>
        <fullName evidence="1">Uncharacterized protein</fullName>
    </submittedName>
</protein>
<organism evidence="1 2">
    <name type="scientific">Caproicibacterium amylolyticum</name>
    <dbReference type="NCBI Taxonomy" id="2766537"/>
    <lineage>
        <taxon>Bacteria</taxon>
        <taxon>Bacillati</taxon>
        <taxon>Bacillota</taxon>
        <taxon>Clostridia</taxon>
        <taxon>Eubacteriales</taxon>
        <taxon>Oscillospiraceae</taxon>
        <taxon>Caproicibacterium</taxon>
    </lineage>
</organism>
<accession>A0A7G9WJM3</accession>
<sequence>MDQIAVYLEKLGYEVEDQGKIKRFLLVLKDGLPIGFILQDFTVKMISGEDTQKYDMLQRIVSFVRTNQHLQTAGQGNAEYIVITYRGNQLTTFFDLKTGQERYAVYIINDSGEVSSTIPTFDTYDAAIREFISQTSMIDLKAAAAKEPLHIRWRRQLVKHLMKGM</sequence>
<evidence type="ECO:0000313" key="2">
    <source>
        <dbReference type="Proteomes" id="UP000516046"/>
    </source>
</evidence>
<gene>
    <name evidence="1" type="ORF">H6X83_04450</name>
</gene>
<dbReference type="Proteomes" id="UP000516046">
    <property type="component" value="Chromosome"/>
</dbReference>
<keyword evidence="2" id="KW-1185">Reference proteome</keyword>